<organism evidence="6 7">
    <name type="scientific">Lacticaseibacillus paracasei NRIC 0644</name>
    <dbReference type="NCBI Taxonomy" id="1435038"/>
    <lineage>
        <taxon>Bacteria</taxon>
        <taxon>Bacillati</taxon>
        <taxon>Bacillota</taxon>
        <taxon>Bacilli</taxon>
        <taxon>Lactobacillales</taxon>
        <taxon>Lactobacillaceae</taxon>
        <taxon>Lacticaseibacillus</taxon>
    </lineage>
</organism>
<evidence type="ECO:0000313" key="6">
    <source>
        <dbReference type="EMBL" id="GAN36600.1"/>
    </source>
</evidence>
<comment type="caution">
    <text evidence="6">The sequence shown here is derived from an EMBL/GenBank/DDBJ whole genome shotgun (WGS) entry which is preliminary data.</text>
</comment>
<dbReference type="Pfam" id="PF00440">
    <property type="entry name" value="TetR_N"/>
    <property type="match status" value="1"/>
</dbReference>
<dbReference type="RefSeq" id="WP_003564519.1">
    <property type="nucleotide sequence ID" value="NZ_BAYM01000082.1"/>
</dbReference>
<keyword evidence="1" id="KW-0805">Transcription regulation</keyword>
<name>A0A0C9NXA5_LACPA</name>
<keyword evidence="3" id="KW-0804">Transcription</keyword>
<dbReference type="SMR" id="A0A0C9NXA5"/>
<dbReference type="InterPro" id="IPR036271">
    <property type="entry name" value="Tet_transcr_reg_TetR-rel_C_sf"/>
</dbReference>
<protein>
    <submittedName>
        <fullName evidence="6">TetR/AcrR family transcriptional regulator</fullName>
    </submittedName>
</protein>
<sequence length="202" mass="23084">MARKKTITHDQILNAAYDLVVEQGFKSFTARNIAKKMNCSTQPIYLEFKNMAELKQAVMDRIKELLSLKMAKHFTNDPVVDLGLAYINFALENRPLYRAVFVEDHFGVDEMREYAMSTAMRVFDSYEPAQHLNEAQLRNTICGVWIVATGIANLMAPGFIDITRDQMVDILTAVTQDFIVNGRFSDDPRISWFQDAKIAQGY</sequence>
<reference evidence="7" key="1">
    <citation type="submission" date="2014-05" db="EMBL/GenBank/DDBJ databases">
        <title>Whole genome sequencing of Lactobacillus casei NRIC0644.</title>
        <authorList>
            <person name="Atarashi H."/>
            <person name="Yoshida Y."/>
            <person name="Fujimura S."/>
            <person name="Tanaka N."/>
            <person name="Shiwa Y."/>
            <person name="Yoshikawa H."/>
            <person name="Okada S."/>
            <person name="Nakagawa J."/>
        </authorList>
    </citation>
    <scope>NUCLEOTIDE SEQUENCE [LARGE SCALE GENOMIC DNA]</scope>
    <source>
        <strain evidence="7">NRIC0644</strain>
    </source>
</reference>
<evidence type="ECO:0000256" key="1">
    <source>
        <dbReference type="ARBA" id="ARBA00023015"/>
    </source>
</evidence>
<keyword evidence="2 4" id="KW-0238">DNA-binding</keyword>
<feature type="domain" description="HTH tetR-type" evidence="5">
    <location>
        <begin position="6"/>
        <end position="66"/>
    </location>
</feature>
<dbReference type="InterPro" id="IPR009057">
    <property type="entry name" value="Homeodomain-like_sf"/>
</dbReference>
<evidence type="ECO:0000256" key="4">
    <source>
        <dbReference type="PROSITE-ProRule" id="PRU00335"/>
    </source>
</evidence>
<dbReference type="Gene3D" id="1.10.357.10">
    <property type="entry name" value="Tetracycline Repressor, domain 2"/>
    <property type="match status" value="1"/>
</dbReference>
<dbReference type="PROSITE" id="PS50977">
    <property type="entry name" value="HTH_TETR_2"/>
    <property type="match status" value="1"/>
</dbReference>
<gene>
    <name evidence="6" type="ORF">LC0644_1189</name>
</gene>
<dbReference type="GeneID" id="57089793"/>
<dbReference type="SUPFAM" id="SSF48498">
    <property type="entry name" value="Tetracyclin repressor-like, C-terminal domain"/>
    <property type="match status" value="1"/>
</dbReference>
<evidence type="ECO:0000256" key="3">
    <source>
        <dbReference type="ARBA" id="ARBA00023163"/>
    </source>
</evidence>
<dbReference type="InterPro" id="IPR001647">
    <property type="entry name" value="HTH_TetR"/>
</dbReference>
<dbReference type="Proteomes" id="UP000032552">
    <property type="component" value="Unassembled WGS sequence"/>
</dbReference>
<dbReference type="Pfam" id="PF13305">
    <property type="entry name" value="TetR_C_33"/>
    <property type="match status" value="1"/>
</dbReference>
<evidence type="ECO:0000313" key="7">
    <source>
        <dbReference type="Proteomes" id="UP000032552"/>
    </source>
</evidence>
<evidence type="ECO:0000259" key="5">
    <source>
        <dbReference type="PROSITE" id="PS50977"/>
    </source>
</evidence>
<evidence type="ECO:0000256" key="2">
    <source>
        <dbReference type="ARBA" id="ARBA00023125"/>
    </source>
</evidence>
<dbReference type="GO" id="GO:0003677">
    <property type="term" value="F:DNA binding"/>
    <property type="evidence" value="ECO:0007669"/>
    <property type="project" value="UniProtKB-UniRule"/>
</dbReference>
<dbReference type="SUPFAM" id="SSF46689">
    <property type="entry name" value="Homeodomain-like"/>
    <property type="match status" value="1"/>
</dbReference>
<accession>A0A0C9NXA5</accession>
<proteinExistence type="predicted"/>
<dbReference type="EMBL" id="BAYM01000082">
    <property type="protein sequence ID" value="GAN36600.1"/>
    <property type="molecule type" value="Genomic_DNA"/>
</dbReference>
<feature type="DNA-binding region" description="H-T-H motif" evidence="4">
    <location>
        <begin position="29"/>
        <end position="48"/>
    </location>
</feature>
<dbReference type="InterPro" id="IPR025996">
    <property type="entry name" value="MT1864/Rv1816-like_C"/>
</dbReference>
<dbReference type="AlphaFoldDB" id="A0A0C9NXA5"/>